<keyword evidence="1" id="KW-1133">Transmembrane helix</keyword>
<dbReference type="Proteomes" id="UP001500443">
    <property type="component" value="Unassembled WGS sequence"/>
</dbReference>
<feature type="transmembrane region" description="Helical" evidence="1">
    <location>
        <begin position="173"/>
        <end position="197"/>
    </location>
</feature>
<evidence type="ECO:0000256" key="1">
    <source>
        <dbReference type="SAM" id="Phobius"/>
    </source>
</evidence>
<keyword evidence="1" id="KW-0812">Transmembrane</keyword>
<dbReference type="EMBL" id="BAAAPF010000007">
    <property type="protein sequence ID" value="GAA2109951.1"/>
    <property type="molecule type" value="Genomic_DNA"/>
</dbReference>
<proteinExistence type="predicted"/>
<comment type="caution">
    <text evidence="2">The sequence shown here is derived from an EMBL/GenBank/DDBJ whole genome shotgun (WGS) entry which is preliminary data.</text>
</comment>
<feature type="transmembrane region" description="Helical" evidence="1">
    <location>
        <begin position="125"/>
        <end position="146"/>
    </location>
</feature>
<organism evidence="2 3">
    <name type="scientific">Streptomyces synnematoformans</name>
    <dbReference type="NCBI Taxonomy" id="415721"/>
    <lineage>
        <taxon>Bacteria</taxon>
        <taxon>Bacillati</taxon>
        <taxon>Actinomycetota</taxon>
        <taxon>Actinomycetes</taxon>
        <taxon>Kitasatosporales</taxon>
        <taxon>Streptomycetaceae</taxon>
        <taxon>Streptomyces</taxon>
    </lineage>
</organism>
<accession>A0ABN2XE95</accession>
<evidence type="ECO:0000313" key="2">
    <source>
        <dbReference type="EMBL" id="GAA2109951.1"/>
    </source>
</evidence>
<gene>
    <name evidence="2" type="ORF">GCM10009802_06600</name>
</gene>
<feature type="transmembrane region" description="Helical" evidence="1">
    <location>
        <begin position="81"/>
        <end position="104"/>
    </location>
</feature>
<sequence>MELIAGLQKLRTRMPLPHVDTPVVARPSRLHSAWRAAHRPVTGVSRRLQLTAYAVPLVVLPSSLWRLPAAFDEGVSFGERMYIPSLSIVSELLAFTAIGLIAHWGEVFPRWIPRLRGRRVPTKAALIPAALGATILTLTFTILAVVNEIQGTTIRGDDLPDDFPGEAGGWEAAWFYVCYTPLTLWGPLLGVLTIAYYKRRRANRSAAT</sequence>
<evidence type="ECO:0000313" key="3">
    <source>
        <dbReference type="Proteomes" id="UP001500443"/>
    </source>
</evidence>
<keyword evidence="1" id="KW-0472">Membrane</keyword>
<reference evidence="2 3" key="1">
    <citation type="journal article" date="2019" name="Int. J. Syst. Evol. Microbiol.">
        <title>The Global Catalogue of Microorganisms (GCM) 10K type strain sequencing project: providing services to taxonomists for standard genome sequencing and annotation.</title>
        <authorList>
            <consortium name="The Broad Institute Genomics Platform"/>
            <consortium name="The Broad Institute Genome Sequencing Center for Infectious Disease"/>
            <person name="Wu L."/>
            <person name="Ma J."/>
        </authorList>
    </citation>
    <scope>NUCLEOTIDE SEQUENCE [LARGE SCALE GENOMIC DNA]</scope>
    <source>
        <strain evidence="2 3">JCM 15481</strain>
    </source>
</reference>
<keyword evidence="3" id="KW-1185">Reference proteome</keyword>
<protein>
    <submittedName>
        <fullName evidence="2">Uncharacterized protein</fullName>
    </submittedName>
</protein>
<name>A0ABN2XE95_9ACTN</name>